<dbReference type="AlphaFoldDB" id="A0A2N9GUM8"/>
<name>A0A2N9GUM8_FAGSY</name>
<dbReference type="GO" id="GO:0004402">
    <property type="term" value="F:histone acetyltransferase activity"/>
    <property type="evidence" value="ECO:0007669"/>
    <property type="project" value="InterPro"/>
</dbReference>
<dbReference type="GO" id="GO:0016251">
    <property type="term" value="F:RNA polymerase II general transcription initiation factor activity"/>
    <property type="evidence" value="ECO:0007669"/>
    <property type="project" value="InterPro"/>
</dbReference>
<gene>
    <name evidence="1" type="ORF">FSB_LOCUS31157</name>
</gene>
<proteinExistence type="predicted"/>
<accession>A0A2N9GUM8</accession>
<evidence type="ECO:0000313" key="1">
    <source>
        <dbReference type="EMBL" id="SPD03275.1"/>
    </source>
</evidence>
<dbReference type="EMBL" id="OIVN01002395">
    <property type="protein sequence ID" value="SPD03275.1"/>
    <property type="molecule type" value="Genomic_DNA"/>
</dbReference>
<dbReference type="InterPro" id="IPR040240">
    <property type="entry name" value="TAF1"/>
</dbReference>
<sequence>MFPLRFKELGLGTGIIDFIYGSLIYSVHLDGNGADKFCWNQMEKRGFSVQSFYRCLSPPSMRFPWKGIWKPKVPPHVAFFTWTAVLAGESVDHLLIHCLWAKELWDTVLSLFGVSWVMPRQVRELIDCWQGDYDEKAEDAVDYEDFDEQYEGPEIQAATEEDHLLPKKEYFATEVSLASLKPTSVFDDENYDEELEQELEVVDNNFEVQTTPSTGELGEIGVVSKGEKSLEDDLQLPSIEAENLDVDVEEFQVSL</sequence>
<dbReference type="GO" id="GO:0017025">
    <property type="term" value="F:TBP-class protein binding"/>
    <property type="evidence" value="ECO:0007669"/>
    <property type="project" value="InterPro"/>
</dbReference>
<dbReference type="GO" id="GO:0005669">
    <property type="term" value="C:transcription factor TFIID complex"/>
    <property type="evidence" value="ECO:0007669"/>
    <property type="project" value="InterPro"/>
</dbReference>
<dbReference type="PANTHER" id="PTHR13900:SF0">
    <property type="entry name" value="TRANSCRIPTION INITIATION FACTOR TFIID SUBUNIT 1"/>
    <property type="match status" value="1"/>
</dbReference>
<dbReference type="PANTHER" id="PTHR13900">
    <property type="entry name" value="TRANSCRIPTION INITIATION FACTOR TFIID"/>
    <property type="match status" value="1"/>
</dbReference>
<organism evidence="1">
    <name type="scientific">Fagus sylvatica</name>
    <name type="common">Beechnut</name>
    <dbReference type="NCBI Taxonomy" id="28930"/>
    <lineage>
        <taxon>Eukaryota</taxon>
        <taxon>Viridiplantae</taxon>
        <taxon>Streptophyta</taxon>
        <taxon>Embryophyta</taxon>
        <taxon>Tracheophyta</taxon>
        <taxon>Spermatophyta</taxon>
        <taxon>Magnoliopsida</taxon>
        <taxon>eudicotyledons</taxon>
        <taxon>Gunneridae</taxon>
        <taxon>Pentapetalae</taxon>
        <taxon>rosids</taxon>
        <taxon>fabids</taxon>
        <taxon>Fagales</taxon>
        <taxon>Fagaceae</taxon>
        <taxon>Fagus</taxon>
    </lineage>
</organism>
<reference evidence="1" key="1">
    <citation type="submission" date="2018-02" db="EMBL/GenBank/DDBJ databases">
        <authorList>
            <person name="Cohen D.B."/>
            <person name="Kent A.D."/>
        </authorList>
    </citation>
    <scope>NUCLEOTIDE SEQUENCE</scope>
</reference>
<dbReference type="GO" id="GO:0051123">
    <property type="term" value="P:RNA polymerase II preinitiation complex assembly"/>
    <property type="evidence" value="ECO:0007669"/>
    <property type="project" value="TreeGrafter"/>
</dbReference>
<protein>
    <recommendedName>
        <fullName evidence="2">Reverse transcriptase zinc-binding domain-containing protein</fullName>
    </recommendedName>
</protein>
<evidence type="ECO:0008006" key="2">
    <source>
        <dbReference type="Google" id="ProtNLM"/>
    </source>
</evidence>